<organism evidence="2 3">
    <name type="scientific">Mustela putorius furo</name>
    <name type="common">European domestic ferret</name>
    <name type="synonym">Mustela furo</name>
    <dbReference type="NCBI Taxonomy" id="9669"/>
    <lineage>
        <taxon>Eukaryota</taxon>
        <taxon>Metazoa</taxon>
        <taxon>Chordata</taxon>
        <taxon>Craniata</taxon>
        <taxon>Vertebrata</taxon>
        <taxon>Euteleostomi</taxon>
        <taxon>Mammalia</taxon>
        <taxon>Eutheria</taxon>
        <taxon>Laurasiatheria</taxon>
        <taxon>Carnivora</taxon>
        <taxon>Caniformia</taxon>
        <taxon>Musteloidea</taxon>
        <taxon>Mustelidae</taxon>
        <taxon>Mustelinae</taxon>
        <taxon>Mustela</taxon>
    </lineage>
</organism>
<evidence type="ECO:0000256" key="1">
    <source>
        <dbReference type="SAM" id="MobiDB-lite"/>
    </source>
</evidence>
<dbReference type="GeneID" id="101682312"/>
<feature type="compositionally biased region" description="Low complexity" evidence="1">
    <location>
        <begin position="45"/>
        <end position="55"/>
    </location>
</feature>
<feature type="compositionally biased region" description="Gly residues" evidence="1">
    <location>
        <begin position="267"/>
        <end position="277"/>
    </location>
</feature>
<keyword evidence="2" id="KW-1185">Reference proteome</keyword>
<evidence type="ECO:0000313" key="2">
    <source>
        <dbReference type="Proteomes" id="UP000000715"/>
    </source>
</evidence>
<feature type="region of interest" description="Disordered" evidence="1">
    <location>
        <begin position="32"/>
        <end position="111"/>
    </location>
</feature>
<dbReference type="AlphaFoldDB" id="A0A8U0RWE8"/>
<name>A0A8U0RWE8_MUSPF</name>
<accession>A0A8U0RWE8</accession>
<reference evidence="3" key="1">
    <citation type="submission" date="2025-08" db="UniProtKB">
        <authorList>
            <consortium name="RefSeq"/>
        </authorList>
    </citation>
    <scope>IDENTIFICATION</scope>
    <source>
        <tissue evidence="3">Brain</tissue>
    </source>
</reference>
<feature type="region of interest" description="Disordered" evidence="1">
    <location>
        <begin position="249"/>
        <end position="286"/>
    </location>
</feature>
<gene>
    <name evidence="3" type="primary">LOC101682312</name>
</gene>
<proteinExistence type="predicted"/>
<protein>
    <submittedName>
        <fullName evidence="3">Uncharacterized protein LOC101682312</fullName>
    </submittedName>
</protein>
<sequence>MTAALRLGDAGARSGPRAGELGALAGAVSARGCPVEPARGGGTGTAAARGTAERAALGDSVDPSGEPGGQEDSSSGRRDVAGAASPWTLGQDPKVKGVGKSLGSLSPSTWLGRGRPGVQWNGLQCFRMRRVLESVNRVEQTLVVHPGLATGLPVPSGVTILVSGTPRASGPSCTIGACLWLSTQVNRRAAEGRATPASSPASATPVPTAPAVPTVLGHASSYLTVRIPLFAVFPSPFNSDLLTINRTAPHTSQSDRGESTGRALDGSGPGLPRGSPGGPRPRRPTLPSAVLRVSSRGAACAPLYGQARHILCRRPCRRGRPPTRHPATGVAWGSDHRFPDGRVCRVLCLRKSRRDQFEEKTGAGEESTFWAAWLLLGGCPPGSLPGRGTVPHLSRLQDGWAAPGTPSEPLSAARGGGIAPPPACPVATSTSERVLRPLWGPKTC</sequence>
<dbReference type="RefSeq" id="XP_044930557.1">
    <property type="nucleotide sequence ID" value="XM_045074622.1"/>
</dbReference>
<evidence type="ECO:0000313" key="3">
    <source>
        <dbReference type="RefSeq" id="XP_044930557.1"/>
    </source>
</evidence>
<dbReference type="Proteomes" id="UP000000715">
    <property type="component" value="Unplaced"/>
</dbReference>